<organism evidence="2 3">
    <name type="scientific">Euroglyphus maynei</name>
    <name type="common">Mayne's house dust mite</name>
    <dbReference type="NCBI Taxonomy" id="6958"/>
    <lineage>
        <taxon>Eukaryota</taxon>
        <taxon>Metazoa</taxon>
        <taxon>Ecdysozoa</taxon>
        <taxon>Arthropoda</taxon>
        <taxon>Chelicerata</taxon>
        <taxon>Arachnida</taxon>
        <taxon>Acari</taxon>
        <taxon>Acariformes</taxon>
        <taxon>Sarcoptiformes</taxon>
        <taxon>Astigmata</taxon>
        <taxon>Psoroptidia</taxon>
        <taxon>Analgoidea</taxon>
        <taxon>Pyroglyphidae</taxon>
        <taxon>Pyroglyphinae</taxon>
        <taxon>Euroglyphus</taxon>
    </lineage>
</organism>
<dbReference type="EMBL" id="MUJZ01034944">
    <property type="protein sequence ID" value="OTF76967.1"/>
    <property type="molecule type" value="Genomic_DNA"/>
</dbReference>
<protein>
    <submittedName>
        <fullName evidence="2">Uncharacterized protein</fullName>
    </submittedName>
</protein>
<gene>
    <name evidence="2" type="ORF">BLA29_013424</name>
</gene>
<dbReference type="OrthoDB" id="6623290at2759"/>
<dbReference type="Proteomes" id="UP000194236">
    <property type="component" value="Unassembled WGS sequence"/>
</dbReference>
<dbReference type="AlphaFoldDB" id="A0A1Y3B9V7"/>
<feature type="non-terminal residue" evidence="2">
    <location>
        <position position="136"/>
    </location>
</feature>
<comment type="caution">
    <text evidence="2">The sequence shown here is derived from an EMBL/GenBank/DDBJ whole genome shotgun (WGS) entry which is preliminary data.</text>
</comment>
<proteinExistence type="predicted"/>
<keyword evidence="3" id="KW-1185">Reference proteome</keyword>
<accession>A0A1Y3B9V7</accession>
<evidence type="ECO:0000313" key="3">
    <source>
        <dbReference type="Proteomes" id="UP000194236"/>
    </source>
</evidence>
<evidence type="ECO:0000256" key="1">
    <source>
        <dbReference type="SAM" id="MobiDB-lite"/>
    </source>
</evidence>
<reference evidence="2 3" key="1">
    <citation type="submission" date="2017-03" db="EMBL/GenBank/DDBJ databases">
        <title>Genome Survey of Euroglyphus maynei.</title>
        <authorList>
            <person name="Arlian L.G."/>
            <person name="Morgan M.S."/>
            <person name="Rider S.D."/>
        </authorList>
    </citation>
    <scope>NUCLEOTIDE SEQUENCE [LARGE SCALE GENOMIC DNA]</scope>
    <source>
        <strain evidence="2">Arlian Lab</strain>
        <tissue evidence="2">Whole body</tissue>
    </source>
</reference>
<feature type="compositionally biased region" description="Polar residues" evidence="1">
    <location>
        <begin position="119"/>
        <end position="136"/>
    </location>
</feature>
<evidence type="ECO:0000313" key="2">
    <source>
        <dbReference type="EMBL" id="OTF76967.1"/>
    </source>
</evidence>
<sequence length="136" mass="15347">VGHDVHAPNNRHCQCHSCNHPCAHICKTRKPKGKRWTEDMAHMCHFSSKPHANMCCGGEDLATAFEPIKEPGASWRHSEVITSFRTVPTEMIHQRKSTITQSSINMMAIKKSEMLMKKSPSTKPQQQIADPSPNFQ</sequence>
<feature type="region of interest" description="Disordered" evidence="1">
    <location>
        <begin position="116"/>
        <end position="136"/>
    </location>
</feature>
<feature type="non-terminal residue" evidence="2">
    <location>
        <position position="1"/>
    </location>
</feature>
<name>A0A1Y3B9V7_EURMA</name>